<dbReference type="CDD" id="cd22954">
    <property type="entry name" value="PLL_lectin"/>
    <property type="match status" value="1"/>
</dbReference>
<feature type="domain" description="PLL-like beta propeller" evidence="1">
    <location>
        <begin position="16"/>
        <end position="179"/>
    </location>
</feature>
<dbReference type="InterPro" id="IPR058502">
    <property type="entry name" value="PLL-like_beta-prop"/>
</dbReference>
<accession>A0A4D4KKS1</accession>
<organism evidence="2 3">
    <name type="scientific">Streptomyces violaceusniger</name>
    <dbReference type="NCBI Taxonomy" id="68280"/>
    <lineage>
        <taxon>Bacteria</taxon>
        <taxon>Bacillati</taxon>
        <taxon>Actinomycetota</taxon>
        <taxon>Actinomycetes</taxon>
        <taxon>Kitasatosporales</taxon>
        <taxon>Streptomycetaceae</taxon>
        <taxon>Streptomyces</taxon>
        <taxon>Streptomyces violaceusniger group</taxon>
    </lineage>
</organism>
<gene>
    <name evidence="2" type="ORF">SVIO_003640</name>
</gene>
<evidence type="ECO:0000259" key="1">
    <source>
        <dbReference type="Pfam" id="PF26607"/>
    </source>
</evidence>
<keyword evidence="3" id="KW-1185">Reference proteome</keyword>
<dbReference type="Proteomes" id="UP000301309">
    <property type="component" value="Unassembled WGS sequence"/>
</dbReference>
<evidence type="ECO:0000313" key="3">
    <source>
        <dbReference type="Proteomes" id="UP000301309"/>
    </source>
</evidence>
<sequence length="360" mass="38823">MATVSSVRYVSPFSWVALNASEGLEVFARAFDGTVQHNWQTAPNRNEWSGWYSLGGDLESDPVVATNLDARLEVFARTADGKVQHVWQNTPHSGEWSGWYSLPGDPSAASVPTVARNFDGHLEVFVRATDGSVQHIWQTAPNNGWRDDWETLFFSGVVGDTAVLQDADGRLEAFARAYGDVEEELTVLHAYQRPNIGGWALGELAGTPQGDPTVVLNTSGQQEVFVLAPGGFVEHIWQTEPGNGWASDWHALGGDSPMGTPAVGVNIDGRLDVVVRQEGGALQHKWQTSPAPEGAWSPDWASLDSGGLLVIGDPVVVSNADGRLEVFALFGDGTIRCTWQNTAGDDTDWSAWQSLGVPGQ</sequence>
<reference evidence="2 3" key="1">
    <citation type="journal article" date="2020" name="Int. J. Syst. Evol. Microbiol.">
        <title>Reclassification of Streptomyces castelarensis and Streptomyces sporoclivatus as later heterotypic synonyms of Streptomyces antimycoticus.</title>
        <authorList>
            <person name="Komaki H."/>
            <person name="Tamura T."/>
        </authorList>
    </citation>
    <scope>NUCLEOTIDE SEQUENCE [LARGE SCALE GENOMIC DNA]</scope>
    <source>
        <strain evidence="2 3">NBRC 13459</strain>
    </source>
</reference>
<comment type="caution">
    <text evidence="2">The sequence shown here is derived from an EMBL/GenBank/DDBJ whole genome shotgun (WGS) entry which is preliminary data.</text>
</comment>
<dbReference type="Pfam" id="PF26607">
    <property type="entry name" value="DUF8189"/>
    <property type="match status" value="2"/>
</dbReference>
<protein>
    <recommendedName>
        <fullName evidence="1">PLL-like beta propeller domain-containing protein</fullName>
    </recommendedName>
</protein>
<dbReference type="PANTHER" id="PTHR35362">
    <property type="entry name" value="ANK_REP_REGION DOMAIN-CONTAINING PROTEIN"/>
    <property type="match status" value="1"/>
</dbReference>
<dbReference type="OrthoDB" id="7671932at2"/>
<evidence type="ECO:0000313" key="2">
    <source>
        <dbReference type="EMBL" id="GDY49741.1"/>
    </source>
</evidence>
<dbReference type="PANTHER" id="PTHR35362:SF1">
    <property type="entry name" value="SKICH DOMAIN-CONTAINING PROTEIN"/>
    <property type="match status" value="1"/>
</dbReference>
<dbReference type="SUPFAM" id="SSF89372">
    <property type="entry name" value="Fucose-specific lectin"/>
    <property type="match status" value="1"/>
</dbReference>
<dbReference type="EMBL" id="BJHW01000001">
    <property type="protein sequence ID" value="GDY49741.1"/>
    <property type="molecule type" value="Genomic_DNA"/>
</dbReference>
<dbReference type="Gene3D" id="2.120.10.70">
    <property type="entry name" value="Fucose-specific lectin"/>
    <property type="match status" value="2"/>
</dbReference>
<feature type="domain" description="PLL-like beta propeller" evidence="1">
    <location>
        <begin position="197"/>
        <end position="356"/>
    </location>
</feature>
<proteinExistence type="predicted"/>
<dbReference type="AlphaFoldDB" id="A0A4D4KKS1"/>
<name>A0A4D4KKS1_STRVO</name>